<sequence length="93" mass="10258">MSGHHVNNCGRNEEWADLARSAVNQRTVVFFDQAETADTGADSGANTGCILFRHFKARILHGLNASDNSILNEGIHLALFFARDNVITVKILY</sequence>
<proteinExistence type="predicted"/>
<evidence type="ECO:0000313" key="1">
    <source>
        <dbReference type="EMBL" id="VEB07381.1"/>
    </source>
</evidence>
<gene>
    <name evidence="1" type="ORF">NCTC13635_06741</name>
</gene>
<dbReference type="EMBL" id="LR134162">
    <property type="protein sequence ID" value="VEB07381.1"/>
    <property type="molecule type" value="Genomic_DNA"/>
</dbReference>
<reference evidence="1 2" key="1">
    <citation type="submission" date="2018-12" db="EMBL/GenBank/DDBJ databases">
        <authorList>
            <consortium name="Pathogen Informatics"/>
        </authorList>
    </citation>
    <scope>NUCLEOTIDE SEQUENCE [LARGE SCALE GENOMIC DNA]</scope>
    <source>
        <strain evidence="1 2">NCTC13635</strain>
    </source>
</reference>
<dbReference type="Proteomes" id="UP000282433">
    <property type="component" value="Chromosome"/>
</dbReference>
<protein>
    <submittedName>
        <fullName evidence="1">Uncharacterized protein</fullName>
    </submittedName>
</protein>
<dbReference type="AlphaFoldDB" id="A0A447S5K9"/>
<organism evidence="1 2">
    <name type="scientific">Klebsiella pneumoniae</name>
    <dbReference type="NCBI Taxonomy" id="573"/>
    <lineage>
        <taxon>Bacteria</taxon>
        <taxon>Pseudomonadati</taxon>
        <taxon>Pseudomonadota</taxon>
        <taxon>Gammaproteobacteria</taxon>
        <taxon>Enterobacterales</taxon>
        <taxon>Enterobacteriaceae</taxon>
        <taxon>Klebsiella/Raoultella group</taxon>
        <taxon>Klebsiella</taxon>
        <taxon>Klebsiella pneumoniae complex</taxon>
    </lineage>
</organism>
<accession>A0A447S5K9</accession>
<name>A0A447S5K9_KLEPN</name>
<evidence type="ECO:0000313" key="2">
    <source>
        <dbReference type="Proteomes" id="UP000282433"/>
    </source>
</evidence>